<dbReference type="EMBL" id="JAAMOX010000004">
    <property type="protein sequence ID" value="NIH55330.1"/>
    <property type="molecule type" value="Genomic_DNA"/>
</dbReference>
<evidence type="ECO:0000256" key="1">
    <source>
        <dbReference type="SAM" id="Phobius"/>
    </source>
</evidence>
<dbReference type="RefSeq" id="WP_167152432.1">
    <property type="nucleotide sequence ID" value="NZ_JAAMOX010000004.1"/>
</dbReference>
<evidence type="ECO:0000313" key="2">
    <source>
        <dbReference type="EMBL" id="NIH55330.1"/>
    </source>
</evidence>
<gene>
    <name evidence="2" type="ORF">FHX76_003251</name>
</gene>
<name>A0A7X5TUI2_9MICO</name>
<proteinExistence type="predicted"/>
<evidence type="ECO:0008006" key="4">
    <source>
        <dbReference type="Google" id="ProtNLM"/>
    </source>
</evidence>
<keyword evidence="1" id="KW-0472">Membrane</keyword>
<dbReference type="AlphaFoldDB" id="A0A7X5TUI2"/>
<evidence type="ECO:0000313" key="3">
    <source>
        <dbReference type="Proteomes" id="UP000541033"/>
    </source>
</evidence>
<reference evidence="2 3" key="1">
    <citation type="submission" date="2020-02" db="EMBL/GenBank/DDBJ databases">
        <title>Sequencing the genomes of 1000 actinobacteria strains.</title>
        <authorList>
            <person name="Klenk H.-P."/>
        </authorList>
    </citation>
    <scope>NUCLEOTIDE SEQUENCE [LARGE SCALE GENOMIC DNA]</scope>
    <source>
        <strain evidence="2 3">DSM 27960</strain>
    </source>
</reference>
<feature type="transmembrane region" description="Helical" evidence="1">
    <location>
        <begin position="61"/>
        <end position="90"/>
    </location>
</feature>
<comment type="caution">
    <text evidence="2">The sequence shown here is derived from an EMBL/GenBank/DDBJ whole genome shotgun (WGS) entry which is preliminary data.</text>
</comment>
<keyword evidence="1" id="KW-0812">Transmembrane</keyword>
<keyword evidence="1" id="KW-1133">Transmembrane helix</keyword>
<accession>A0A7X5TUI2</accession>
<organism evidence="2 3">
    <name type="scientific">Lysinibacter cavernae</name>
    <dbReference type="NCBI Taxonomy" id="1640652"/>
    <lineage>
        <taxon>Bacteria</taxon>
        <taxon>Bacillati</taxon>
        <taxon>Actinomycetota</taxon>
        <taxon>Actinomycetes</taxon>
        <taxon>Micrococcales</taxon>
        <taxon>Microbacteriaceae</taxon>
        <taxon>Lysinibacter</taxon>
    </lineage>
</organism>
<keyword evidence="3" id="KW-1185">Reference proteome</keyword>
<sequence length="128" mass="14446">MMDAYGEAQVMVTPAQARSLTRYYWWALVIPLLPELFFGPRLRRRNHVLDQHLRLIRKFGLVRVGLLIVAAGFVLIPFGFIVSILTIVILGGMSIYGIVDTSRAVDAVQQGSAYPYGVSAEWIFFWVS</sequence>
<protein>
    <recommendedName>
        <fullName evidence="4">DUF4870 domain-containing protein</fullName>
    </recommendedName>
</protein>
<dbReference type="Proteomes" id="UP000541033">
    <property type="component" value="Unassembled WGS sequence"/>
</dbReference>
<feature type="transmembrane region" description="Helical" evidence="1">
    <location>
        <begin position="23"/>
        <end position="40"/>
    </location>
</feature>